<dbReference type="SMART" id="SM00382">
    <property type="entry name" value="AAA"/>
    <property type="match status" value="1"/>
</dbReference>
<dbReference type="EMBL" id="JABEPP010000001">
    <property type="protein sequence ID" value="NNM70878.1"/>
    <property type="molecule type" value="Genomic_DNA"/>
</dbReference>
<dbReference type="RefSeq" id="WP_171216407.1">
    <property type="nucleotide sequence ID" value="NZ_JABEPP010000001.1"/>
</dbReference>
<evidence type="ECO:0000259" key="5">
    <source>
        <dbReference type="PROSITE" id="PS50893"/>
    </source>
</evidence>
<dbReference type="InterPro" id="IPR003593">
    <property type="entry name" value="AAA+_ATPase"/>
</dbReference>
<protein>
    <submittedName>
        <fullName evidence="6">ABC transporter ATP-binding protein</fullName>
    </submittedName>
</protein>
<evidence type="ECO:0000256" key="3">
    <source>
        <dbReference type="ARBA" id="ARBA00022741"/>
    </source>
</evidence>
<dbReference type="SUPFAM" id="SSF52540">
    <property type="entry name" value="P-loop containing nucleoside triphosphate hydrolases"/>
    <property type="match status" value="1"/>
</dbReference>
<proteinExistence type="inferred from homology"/>
<evidence type="ECO:0000256" key="4">
    <source>
        <dbReference type="ARBA" id="ARBA00022840"/>
    </source>
</evidence>
<evidence type="ECO:0000313" key="7">
    <source>
        <dbReference type="Proteomes" id="UP000564885"/>
    </source>
</evidence>
<dbReference type="GO" id="GO:0016887">
    <property type="term" value="F:ATP hydrolysis activity"/>
    <property type="evidence" value="ECO:0007669"/>
    <property type="project" value="InterPro"/>
</dbReference>
<dbReference type="InterPro" id="IPR003439">
    <property type="entry name" value="ABC_transporter-like_ATP-bd"/>
</dbReference>
<reference evidence="6 7" key="1">
    <citation type="submission" date="2020-04" db="EMBL/GenBank/DDBJ databases">
        <title>Enterovirga sp. isolate from soil.</title>
        <authorList>
            <person name="Chea S."/>
            <person name="Kim D.-U."/>
        </authorList>
    </citation>
    <scope>NUCLEOTIDE SEQUENCE [LARGE SCALE GENOMIC DNA]</scope>
    <source>
        <strain evidence="6 7">DB1703</strain>
    </source>
</reference>
<evidence type="ECO:0000256" key="1">
    <source>
        <dbReference type="ARBA" id="ARBA00005417"/>
    </source>
</evidence>
<organism evidence="6 7">
    <name type="scientific">Enterovirga aerilata</name>
    <dbReference type="NCBI Taxonomy" id="2730920"/>
    <lineage>
        <taxon>Bacteria</taxon>
        <taxon>Pseudomonadati</taxon>
        <taxon>Pseudomonadota</taxon>
        <taxon>Alphaproteobacteria</taxon>
        <taxon>Hyphomicrobiales</taxon>
        <taxon>Methylobacteriaceae</taxon>
        <taxon>Enterovirga</taxon>
    </lineage>
</organism>
<sequence>MAFLELKNVSKSFVSSRSRSTSLAVRDFDLEIAPGEFFCLLGPSGCGKSTVLTMLAGFEHPTGGEIRVNGQPVEGPSKDRCVVFQGDDSLYPWLTAAHNVEFGLRMAGMPSAERRQKVEAALGLVGLSGQGSKFPAELSGGMRQRIQIARALVIQPKVLLMDEPFGALDAQTRHVMQHELRKIWLATKSTVVFITHDIDEAILLGTRVGVMTAGPGGTLRDVVTINIEGERDRLDPAYTRYYAEVHGMIRDEVAKSVRAMAA</sequence>
<dbReference type="PROSITE" id="PS00211">
    <property type="entry name" value="ABC_TRANSPORTER_1"/>
    <property type="match status" value="1"/>
</dbReference>
<keyword evidence="2" id="KW-0813">Transport</keyword>
<name>A0A849I0N1_9HYPH</name>
<dbReference type="PANTHER" id="PTHR42788">
    <property type="entry name" value="TAURINE IMPORT ATP-BINDING PROTEIN-RELATED"/>
    <property type="match status" value="1"/>
</dbReference>
<keyword evidence="7" id="KW-1185">Reference proteome</keyword>
<keyword evidence="4 6" id="KW-0067">ATP-binding</keyword>
<dbReference type="InterPro" id="IPR017871">
    <property type="entry name" value="ABC_transporter-like_CS"/>
</dbReference>
<evidence type="ECO:0000313" key="6">
    <source>
        <dbReference type="EMBL" id="NNM70878.1"/>
    </source>
</evidence>
<keyword evidence="3" id="KW-0547">Nucleotide-binding</keyword>
<dbReference type="Proteomes" id="UP000564885">
    <property type="component" value="Unassembled WGS sequence"/>
</dbReference>
<accession>A0A849I0N1</accession>
<dbReference type="AlphaFoldDB" id="A0A849I0N1"/>
<gene>
    <name evidence="6" type="ORF">HJG44_00520</name>
</gene>
<dbReference type="InterPro" id="IPR027417">
    <property type="entry name" value="P-loop_NTPase"/>
</dbReference>
<comment type="similarity">
    <text evidence="1">Belongs to the ABC transporter superfamily.</text>
</comment>
<dbReference type="Gene3D" id="3.40.50.300">
    <property type="entry name" value="P-loop containing nucleotide triphosphate hydrolases"/>
    <property type="match status" value="1"/>
</dbReference>
<evidence type="ECO:0000256" key="2">
    <source>
        <dbReference type="ARBA" id="ARBA00022448"/>
    </source>
</evidence>
<dbReference type="PANTHER" id="PTHR42788:SF13">
    <property type="entry name" value="ALIPHATIC SULFONATES IMPORT ATP-BINDING PROTEIN SSUB"/>
    <property type="match status" value="1"/>
</dbReference>
<feature type="domain" description="ABC transporter" evidence="5">
    <location>
        <begin position="4"/>
        <end position="238"/>
    </location>
</feature>
<dbReference type="CDD" id="cd03293">
    <property type="entry name" value="ABC_NrtD_SsuB_transporters"/>
    <property type="match status" value="1"/>
</dbReference>
<dbReference type="GO" id="GO:0005524">
    <property type="term" value="F:ATP binding"/>
    <property type="evidence" value="ECO:0007669"/>
    <property type="project" value="UniProtKB-KW"/>
</dbReference>
<comment type="caution">
    <text evidence="6">The sequence shown here is derived from an EMBL/GenBank/DDBJ whole genome shotgun (WGS) entry which is preliminary data.</text>
</comment>
<dbReference type="InterPro" id="IPR050166">
    <property type="entry name" value="ABC_transporter_ATP-bind"/>
</dbReference>
<dbReference type="PROSITE" id="PS50893">
    <property type="entry name" value="ABC_TRANSPORTER_2"/>
    <property type="match status" value="1"/>
</dbReference>
<dbReference type="Pfam" id="PF00005">
    <property type="entry name" value="ABC_tran"/>
    <property type="match status" value="1"/>
</dbReference>